<geneLocation type="plasmid" evidence="2 3">
    <name>pAWOD920</name>
</geneLocation>
<keyword evidence="1" id="KW-0472">Membrane</keyword>
<protein>
    <submittedName>
        <fullName evidence="2">Membrane protein</fullName>
    </submittedName>
</protein>
<evidence type="ECO:0000313" key="3">
    <source>
        <dbReference type="Proteomes" id="UP000032427"/>
    </source>
</evidence>
<dbReference type="PATRIC" id="fig|80852.17.peg.4171"/>
<keyword evidence="1" id="KW-1133">Transmembrane helix</keyword>
<organism evidence="2 3">
    <name type="scientific">Aliivibrio wodanis</name>
    <dbReference type="NCBI Taxonomy" id="80852"/>
    <lineage>
        <taxon>Bacteria</taxon>
        <taxon>Pseudomonadati</taxon>
        <taxon>Pseudomonadota</taxon>
        <taxon>Gammaproteobacteria</taxon>
        <taxon>Vibrionales</taxon>
        <taxon>Vibrionaceae</taxon>
        <taxon>Aliivibrio</taxon>
    </lineage>
</organism>
<feature type="transmembrane region" description="Helical" evidence="1">
    <location>
        <begin position="152"/>
        <end position="168"/>
    </location>
</feature>
<reference evidence="3" key="1">
    <citation type="submission" date="2014-09" db="EMBL/GenBank/DDBJ databases">
        <authorList>
            <person name="Hjerde E."/>
        </authorList>
    </citation>
    <scope>NUCLEOTIDE SEQUENCE [LARGE SCALE GENOMIC DNA]</scope>
    <source>
        <strain evidence="3">06/09/139</strain>
        <plasmid evidence="3">pAWOD920</plasmid>
    </source>
</reference>
<accession>A0A090IE56</accession>
<dbReference type="HOGENOM" id="CLU_1507584_0_0_6"/>
<evidence type="ECO:0000313" key="2">
    <source>
        <dbReference type="EMBL" id="CED57939.1"/>
    </source>
</evidence>
<keyword evidence="3" id="KW-1185">Reference proteome</keyword>
<proteinExistence type="predicted"/>
<feature type="transmembrane region" description="Helical" evidence="1">
    <location>
        <begin position="58"/>
        <end position="85"/>
    </location>
</feature>
<feature type="transmembrane region" description="Helical" evidence="1">
    <location>
        <begin position="105"/>
        <end position="132"/>
    </location>
</feature>
<sequence>MKTDTIKHAVLRIILKMTNQKDSDSLEKEWQKTKDHFARINALSPQSHLVMATFWLPLFWLELVVLSGVFLKILMIVMTFSAVYVSYSVSTYHHQPFHQRLRATLLIQVALLCALALLVTAIVVAITVQAYLTANGLSLDNAPSSVGYEIVFIYYWYVLYPPFYLIALHNKADKTKCR</sequence>
<gene>
    <name evidence="2" type="ORF">AWOD_p920_13</name>
</gene>
<dbReference type="EMBL" id="LN554848">
    <property type="protein sequence ID" value="CED57939.1"/>
    <property type="molecule type" value="Genomic_DNA"/>
</dbReference>
<dbReference type="GeneID" id="28543584"/>
<dbReference type="Proteomes" id="UP000032427">
    <property type="component" value="Plasmid pAWOD920"/>
</dbReference>
<keyword evidence="2" id="KW-0614">Plasmid</keyword>
<name>A0A090IE56_9GAMM</name>
<dbReference type="KEGG" id="awd:AWOD_p920_13"/>
<dbReference type="AlphaFoldDB" id="A0A090IE56"/>
<keyword evidence="1" id="KW-0812">Transmembrane</keyword>
<evidence type="ECO:0000256" key="1">
    <source>
        <dbReference type="SAM" id="Phobius"/>
    </source>
</evidence>